<feature type="compositionally biased region" description="Polar residues" evidence="5">
    <location>
        <begin position="245"/>
        <end position="260"/>
    </location>
</feature>
<dbReference type="SUPFAM" id="SSF90229">
    <property type="entry name" value="CCCH zinc finger"/>
    <property type="match status" value="1"/>
</dbReference>
<name>A0AAD7I5Q1_9AGAR</name>
<feature type="region of interest" description="Disordered" evidence="5">
    <location>
        <begin position="99"/>
        <end position="169"/>
    </location>
</feature>
<feature type="region of interest" description="Disordered" evidence="5">
    <location>
        <begin position="701"/>
        <end position="758"/>
    </location>
</feature>
<feature type="compositionally biased region" description="Gly residues" evidence="5">
    <location>
        <begin position="465"/>
        <end position="480"/>
    </location>
</feature>
<feature type="compositionally biased region" description="Polar residues" evidence="5">
    <location>
        <begin position="449"/>
        <end position="462"/>
    </location>
</feature>
<proteinExistence type="predicted"/>
<feature type="region of interest" description="Disordered" evidence="5">
    <location>
        <begin position="560"/>
        <end position="600"/>
    </location>
</feature>
<feature type="compositionally biased region" description="Basic and acidic residues" evidence="5">
    <location>
        <begin position="111"/>
        <end position="127"/>
    </location>
</feature>
<sequence length="835" mass="83603">MPSADRSDSPDDREKDDSRGGKKSASSKTAKDLSHVPCKFYKVGSCTAGSSCPFSHSLVEPGGQKDVCAWFVKGNCKFGHKCALAHVLPGQTMAMDRKNKKAAQIAAGGAKNHEGGGKGRGGSKRDGGNNARNPLLAGGSTAPTRARPPMNMPLKATISPSAPAPPLKDTDFASFAALDESSQLPTAPARNKSPSPTQTKPPSPTLPVSAPRRPSMTSTSPNKDFGPIGSPPSSATSPARMHSGTPPTQANGFLSTSPFSAPGQSMFRGYADTGRTGMAASLGSGMAMGGGPGGWNSGGVNGTSSSPLRTSLLSASAGRQNGGYDVAAEYELEFGSTNTGRRKATLREDSTEDLEDFLPSSLTDLLTPEERMRRMSRTNSGQGAGEGTSPSPARHGLGVPLNQHAGGGHRYSRSVPAPSLLGGEHGQLKSIWAAEQGPPPGLGLPSSPMHNSNLGPSSYSSARSGGFGGRDNNGGGGVGSGSFVDDHLGGMGMRVPSLSPSNASAAFLPGIHHYINQNKRTNGLNASGGNAGNFASNAAAAQGPPGIAHYLHAGPSGVQHAMNSNNSSPSPNANAAGNANANAPNAGAAHPNNANANNNNAYVRPNPFDLTQQLHHGQTHILSPSARALQAHAPGQSLPQGLAAGYSRIHALPPPAPMIGSPSPAAFGTSPSFGVGAGGVNSNTPGLGVYVTGGAGTGGSRDWATMSPGSISGSPGFPPSFMSSTKPAPPPAPSNANATQGQGQGGKAMSPPGAGAAGLETMFSRLSYSAAAGARGAPPPGIGGAPGMQRNPSGGGGATGGAGGAGRWTSGTPRSPLSPPVAARDVEDDLFPLDE</sequence>
<feature type="region of interest" description="Disordered" evidence="5">
    <location>
        <begin position="1"/>
        <end position="31"/>
    </location>
</feature>
<feature type="zinc finger region" description="C3H1-type" evidence="4">
    <location>
        <begin position="32"/>
        <end position="59"/>
    </location>
</feature>
<dbReference type="Pfam" id="PF14608">
    <property type="entry name" value="zf-CCCH_2"/>
    <property type="match status" value="1"/>
</dbReference>
<dbReference type="GO" id="GO:0000209">
    <property type="term" value="P:protein polyubiquitination"/>
    <property type="evidence" value="ECO:0007669"/>
    <property type="project" value="InterPro"/>
</dbReference>
<feature type="compositionally biased region" description="Basic and acidic residues" evidence="5">
    <location>
        <begin position="1"/>
        <end position="20"/>
    </location>
</feature>
<accession>A0AAD7I5Q1</accession>
<feature type="zinc finger region" description="C3H1-type" evidence="4">
    <location>
        <begin position="62"/>
        <end position="89"/>
    </location>
</feature>
<feature type="compositionally biased region" description="Gly residues" evidence="5">
    <location>
        <begin position="793"/>
        <end position="806"/>
    </location>
</feature>
<evidence type="ECO:0000313" key="7">
    <source>
        <dbReference type="EMBL" id="KAJ7735716.1"/>
    </source>
</evidence>
<evidence type="ECO:0000256" key="2">
    <source>
        <dbReference type="ARBA" id="ARBA00022771"/>
    </source>
</evidence>
<dbReference type="EMBL" id="JARKIB010000125">
    <property type="protein sequence ID" value="KAJ7735716.1"/>
    <property type="molecule type" value="Genomic_DNA"/>
</dbReference>
<dbReference type="GO" id="GO:0061630">
    <property type="term" value="F:ubiquitin protein ligase activity"/>
    <property type="evidence" value="ECO:0007669"/>
    <property type="project" value="InterPro"/>
</dbReference>
<evidence type="ECO:0000256" key="4">
    <source>
        <dbReference type="PROSITE-ProRule" id="PRU00723"/>
    </source>
</evidence>
<dbReference type="AlphaFoldDB" id="A0AAD7I5Q1"/>
<dbReference type="PANTHER" id="PTHR11224">
    <property type="entry name" value="MAKORIN-RELATED"/>
    <property type="match status" value="1"/>
</dbReference>
<feature type="region of interest" description="Disordered" evidence="5">
    <location>
        <begin position="771"/>
        <end position="835"/>
    </location>
</feature>
<feature type="domain" description="C3H1-type" evidence="6">
    <location>
        <begin position="32"/>
        <end position="59"/>
    </location>
</feature>
<dbReference type="GO" id="GO:0008270">
    <property type="term" value="F:zinc ion binding"/>
    <property type="evidence" value="ECO:0007669"/>
    <property type="project" value="UniProtKB-KW"/>
</dbReference>
<keyword evidence="3 4" id="KW-0862">Zinc</keyword>
<dbReference type="Gene3D" id="4.10.1000.10">
    <property type="entry name" value="Zinc finger, CCCH-type"/>
    <property type="match status" value="1"/>
</dbReference>
<keyword evidence="8" id="KW-1185">Reference proteome</keyword>
<dbReference type="InterPro" id="IPR036855">
    <property type="entry name" value="Znf_CCCH_sf"/>
</dbReference>
<feature type="region of interest" description="Disordered" evidence="5">
    <location>
        <begin position="338"/>
        <end position="481"/>
    </location>
</feature>
<dbReference type="PROSITE" id="PS50103">
    <property type="entry name" value="ZF_C3H1"/>
    <property type="match status" value="2"/>
</dbReference>
<dbReference type="Pfam" id="PF00642">
    <property type="entry name" value="zf-CCCH"/>
    <property type="match status" value="1"/>
</dbReference>
<dbReference type="Proteomes" id="UP001215598">
    <property type="component" value="Unassembled WGS sequence"/>
</dbReference>
<feature type="compositionally biased region" description="Low complexity" evidence="5">
    <location>
        <begin position="706"/>
        <end position="724"/>
    </location>
</feature>
<dbReference type="InterPro" id="IPR045072">
    <property type="entry name" value="MKRN-like"/>
</dbReference>
<keyword evidence="1 4" id="KW-0479">Metal-binding</keyword>
<evidence type="ECO:0000256" key="1">
    <source>
        <dbReference type="ARBA" id="ARBA00022723"/>
    </source>
</evidence>
<reference evidence="7" key="1">
    <citation type="submission" date="2023-03" db="EMBL/GenBank/DDBJ databases">
        <title>Massive genome expansion in bonnet fungi (Mycena s.s.) driven by repeated elements and novel gene families across ecological guilds.</title>
        <authorList>
            <consortium name="Lawrence Berkeley National Laboratory"/>
            <person name="Harder C.B."/>
            <person name="Miyauchi S."/>
            <person name="Viragh M."/>
            <person name="Kuo A."/>
            <person name="Thoen E."/>
            <person name="Andreopoulos B."/>
            <person name="Lu D."/>
            <person name="Skrede I."/>
            <person name="Drula E."/>
            <person name="Henrissat B."/>
            <person name="Morin E."/>
            <person name="Kohler A."/>
            <person name="Barry K."/>
            <person name="LaButti K."/>
            <person name="Morin E."/>
            <person name="Salamov A."/>
            <person name="Lipzen A."/>
            <person name="Mereny Z."/>
            <person name="Hegedus B."/>
            <person name="Baldrian P."/>
            <person name="Stursova M."/>
            <person name="Weitz H."/>
            <person name="Taylor A."/>
            <person name="Grigoriev I.V."/>
            <person name="Nagy L.G."/>
            <person name="Martin F."/>
            <person name="Kauserud H."/>
        </authorList>
    </citation>
    <scope>NUCLEOTIDE SEQUENCE</scope>
    <source>
        <strain evidence="7">CBHHK182m</strain>
    </source>
</reference>
<protein>
    <recommendedName>
        <fullName evidence="6">C3H1-type domain-containing protein</fullName>
    </recommendedName>
</protein>
<dbReference type="InterPro" id="IPR000571">
    <property type="entry name" value="Znf_CCCH"/>
</dbReference>
<organism evidence="7 8">
    <name type="scientific">Mycena metata</name>
    <dbReference type="NCBI Taxonomy" id="1033252"/>
    <lineage>
        <taxon>Eukaryota</taxon>
        <taxon>Fungi</taxon>
        <taxon>Dikarya</taxon>
        <taxon>Basidiomycota</taxon>
        <taxon>Agaricomycotina</taxon>
        <taxon>Agaricomycetes</taxon>
        <taxon>Agaricomycetidae</taxon>
        <taxon>Agaricales</taxon>
        <taxon>Marasmiineae</taxon>
        <taxon>Mycenaceae</taxon>
        <taxon>Mycena</taxon>
    </lineage>
</organism>
<feature type="compositionally biased region" description="Acidic residues" evidence="5">
    <location>
        <begin position="826"/>
        <end position="835"/>
    </location>
</feature>
<evidence type="ECO:0000313" key="8">
    <source>
        <dbReference type="Proteomes" id="UP001215598"/>
    </source>
</evidence>
<evidence type="ECO:0000256" key="3">
    <source>
        <dbReference type="ARBA" id="ARBA00022833"/>
    </source>
</evidence>
<feature type="domain" description="C3H1-type" evidence="6">
    <location>
        <begin position="62"/>
        <end position="89"/>
    </location>
</feature>
<evidence type="ECO:0000259" key="6">
    <source>
        <dbReference type="PROSITE" id="PS50103"/>
    </source>
</evidence>
<feature type="compositionally biased region" description="Low complexity" evidence="5">
    <location>
        <begin position="563"/>
        <end position="600"/>
    </location>
</feature>
<evidence type="ECO:0000256" key="5">
    <source>
        <dbReference type="SAM" id="MobiDB-lite"/>
    </source>
</evidence>
<comment type="caution">
    <text evidence="7">The sequence shown here is derived from an EMBL/GenBank/DDBJ whole genome shotgun (WGS) entry which is preliminary data.</text>
</comment>
<dbReference type="PANTHER" id="PTHR11224:SF10">
    <property type="entry name" value="IP09428P-RELATED"/>
    <property type="match status" value="1"/>
</dbReference>
<gene>
    <name evidence="7" type="ORF">B0H16DRAFT_1676714</name>
</gene>
<feature type="region of interest" description="Disordered" evidence="5">
    <location>
        <begin position="181"/>
        <end position="260"/>
    </location>
</feature>
<keyword evidence="2 4" id="KW-0863">Zinc-finger</keyword>
<dbReference type="SMART" id="SM00356">
    <property type="entry name" value="ZnF_C3H1"/>
    <property type="match status" value="2"/>
</dbReference>